<feature type="transmembrane region" description="Helical" evidence="9">
    <location>
        <begin position="38"/>
        <end position="58"/>
    </location>
</feature>
<gene>
    <name evidence="10" type="ORF">VI33_05965</name>
</gene>
<dbReference type="PIRSF" id="PIRSF005508">
    <property type="entry name" value="Acr3"/>
    <property type="match status" value="1"/>
</dbReference>
<evidence type="ECO:0000256" key="8">
    <source>
        <dbReference type="PIRNR" id="PIRNR005508"/>
    </source>
</evidence>
<dbReference type="NCBIfam" id="TIGR00832">
    <property type="entry name" value="acr3"/>
    <property type="match status" value="1"/>
</dbReference>
<organism evidence="10 11">
    <name type="scientific">Methylophilales bacterium MBRS-H7</name>
    <dbReference type="NCBI Taxonomy" id="1623450"/>
    <lineage>
        <taxon>Bacteria</taxon>
        <taxon>Pseudomonadati</taxon>
        <taxon>Pseudomonadota</taxon>
        <taxon>Betaproteobacteria</taxon>
        <taxon>Nitrosomonadales</taxon>
        <taxon>OM43 clade</taxon>
    </lineage>
</organism>
<comment type="subcellular location">
    <subcellularLocation>
        <location evidence="1 8">Cell membrane</location>
        <topology evidence="1 8">Multi-pass membrane protein</topology>
    </subcellularLocation>
</comment>
<evidence type="ECO:0000256" key="5">
    <source>
        <dbReference type="ARBA" id="ARBA00022692"/>
    </source>
</evidence>
<dbReference type="GO" id="GO:0015105">
    <property type="term" value="F:arsenite transmembrane transporter activity"/>
    <property type="evidence" value="ECO:0007669"/>
    <property type="project" value="TreeGrafter"/>
</dbReference>
<evidence type="ECO:0000256" key="6">
    <source>
        <dbReference type="ARBA" id="ARBA00022989"/>
    </source>
</evidence>
<proteinExistence type="inferred from homology"/>
<feature type="transmembrane region" description="Helical" evidence="9">
    <location>
        <begin position="179"/>
        <end position="202"/>
    </location>
</feature>
<dbReference type="PATRIC" id="fig|1623450.3.peg.1183"/>
<dbReference type="InterPro" id="IPR004706">
    <property type="entry name" value="Arsenical-R_Acr3"/>
</dbReference>
<name>A0A0H4J2G4_9PROT</name>
<evidence type="ECO:0000256" key="9">
    <source>
        <dbReference type="SAM" id="Phobius"/>
    </source>
</evidence>
<keyword evidence="5 8" id="KW-0812">Transmembrane</keyword>
<protein>
    <submittedName>
        <fullName evidence="10">Arsenic transporter</fullName>
    </submittedName>
</protein>
<dbReference type="GO" id="GO:0015297">
    <property type="term" value="F:antiporter activity"/>
    <property type="evidence" value="ECO:0007669"/>
    <property type="project" value="UniProtKB-UniRule"/>
</dbReference>
<dbReference type="OrthoDB" id="5290400at2"/>
<dbReference type="Gene3D" id="1.20.1530.20">
    <property type="match status" value="1"/>
</dbReference>
<keyword evidence="3 8" id="KW-0813">Transport</keyword>
<sequence>MGIFEKYLSVWVFLAIVIGQLLGLVFPQHFQQIAVLEYQNINLVIAILIWAMILPMMLQIDFTSIKSLSKKPQGLFLTLSLNWLIKPFTMFFIATFFMSYIFSSYISEEVAQSYIAGMILLGVAPCTAMVFVWSHLMKGDANYTLVQVSVNDLIMLFAFAPIAGFLLQVSDIVVPYETLFTSIFLFIVMPLIASILIRQYFIKNLGQIIQKLKPLSVISLLLTILILFGLQSDNIVNNFFHMVLIAIPLILQTYLIFYLGYFISKKIKLTKNIAGPACLIGTSNFFELAVAVAITLFGINSPAALATIVGVLVEVPVMLHLVNIINKKYKPTLK</sequence>
<feature type="transmembrane region" description="Helical" evidence="9">
    <location>
        <begin position="145"/>
        <end position="167"/>
    </location>
</feature>
<dbReference type="GO" id="GO:0005886">
    <property type="term" value="C:plasma membrane"/>
    <property type="evidence" value="ECO:0007669"/>
    <property type="project" value="UniProtKB-SubCell"/>
</dbReference>
<evidence type="ECO:0000313" key="11">
    <source>
        <dbReference type="Proteomes" id="UP000066549"/>
    </source>
</evidence>
<keyword evidence="11" id="KW-1185">Reference proteome</keyword>
<evidence type="ECO:0000256" key="2">
    <source>
        <dbReference type="ARBA" id="ARBA00010110"/>
    </source>
</evidence>
<evidence type="ECO:0000256" key="1">
    <source>
        <dbReference type="ARBA" id="ARBA00004651"/>
    </source>
</evidence>
<dbReference type="EMBL" id="CP011002">
    <property type="protein sequence ID" value="AKO66215.1"/>
    <property type="molecule type" value="Genomic_DNA"/>
</dbReference>
<dbReference type="InterPro" id="IPR002657">
    <property type="entry name" value="BilAc:Na_symport/Acr3"/>
</dbReference>
<dbReference type="InterPro" id="IPR038770">
    <property type="entry name" value="Na+/solute_symporter_sf"/>
</dbReference>
<feature type="transmembrane region" description="Helical" evidence="9">
    <location>
        <begin position="303"/>
        <end position="325"/>
    </location>
</feature>
<evidence type="ECO:0000256" key="7">
    <source>
        <dbReference type="ARBA" id="ARBA00023136"/>
    </source>
</evidence>
<feature type="transmembrane region" description="Helical" evidence="9">
    <location>
        <begin position="114"/>
        <end position="133"/>
    </location>
</feature>
<feature type="transmembrane region" description="Helical" evidence="9">
    <location>
        <begin position="214"/>
        <end position="232"/>
    </location>
</feature>
<keyword evidence="6 8" id="KW-1133">Transmembrane helix</keyword>
<dbReference type="Pfam" id="PF01758">
    <property type="entry name" value="SBF"/>
    <property type="match status" value="1"/>
</dbReference>
<feature type="transmembrane region" description="Helical" evidence="9">
    <location>
        <begin position="7"/>
        <end position="26"/>
    </location>
</feature>
<feature type="transmembrane region" description="Helical" evidence="9">
    <location>
        <begin position="273"/>
        <end position="297"/>
    </location>
</feature>
<dbReference type="AlphaFoldDB" id="A0A0H4J2G4"/>
<reference evidence="10 11" key="1">
    <citation type="submission" date="2015-03" db="EMBL/GenBank/DDBJ databases">
        <title>Comparative analysis of the OM43 clade including a novel species from Red Sea uncovers genomic and metabolic diversity among marine methylotrophs.</title>
        <authorList>
            <person name="Jimenez-Infante F."/>
            <person name="Ngugi D.K."/>
            <person name="Vinu M."/>
            <person name="Alam I."/>
            <person name="Kamau A."/>
            <person name="Blom J."/>
            <person name="Bajic V.B."/>
            <person name="Stingl U."/>
        </authorList>
    </citation>
    <scope>NUCLEOTIDE SEQUENCE [LARGE SCALE GENOMIC DNA]</scope>
    <source>
        <strain evidence="10 11">MBRSH7</strain>
    </source>
</reference>
<keyword evidence="4 8" id="KW-1003">Cell membrane</keyword>
<dbReference type="PANTHER" id="PTHR43057:SF1">
    <property type="entry name" value="ARSENICAL-RESISTANCE PROTEIN 3"/>
    <property type="match status" value="1"/>
</dbReference>
<comment type="similarity">
    <text evidence="2 8">Belongs to the arsenical resistance-3 (ACR3) (TC 2.A.59) family.</text>
</comment>
<dbReference type="GO" id="GO:0015104">
    <property type="term" value="F:antimonite transmembrane transporter activity"/>
    <property type="evidence" value="ECO:0007669"/>
    <property type="project" value="TreeGrafter"/>
</dbReference>
<evidence type="ECO:0000256" key="4">
    <source>
        <dbReference type="ARBA" id="ARBA00022475"/>
    </source>
</evidence>
<keyword evidence="7 8" id="KW-0472">Membrane</keyword>
<accession>A0A0H4J2G4</accession>
<evidence type="ECO:0000313" key="10">
    <source>
        <dbReference type="EMBL" id="AKO66215.1"/>
    </source>
</evidence>
<feature type="transmembrane region" description="Helical" evidence="9">
    <location>
        <begin position="79"/>
        <end position="102"/>
    </location>
</feature>
<dbReference type="Proteomes" id="UP000066549">
    <property type="component" value="Chromosome"/>
</dbReference>
<dbReference type="PANTHER" id="PTHR43057">
    <property type="entry name" value="ARSENITE EFFLUX TRANSPORTER"/>
    <property type="match status" value="1"/>
</dbReference>
<evidence type="ECO:0000256" key="3">
    <source>
        <dbReference type="ARBA" id="ARBA00022448"/>
    </source>
</evidence>
<feature type="transmembrane region" description="Helical" evidence="9">
    <location>
        <begin position="238"/>
        <end position="261"/>
    </location>
</feature>